<reference evidence="1" key="1">
    <citation type="journal article" date="2020" name="Nature">
        <title>Giant virus diversity and host interactions through global metagenomics.</title>
        <authorList>
            <person name="Schulz F."/>
            <person name="Roux S."/>
            <person name="Paez-Espino D."/>
            <person name="Jungbluth S."/>
            <person name="Walsh D.A."/>
            <person name="Denef V.J."/>
            <person name="McMahon K.D."/>
            <person name="Konstantinidis K.T."/>
            <person name="Eloe-Fadrosh E.A."/>
            <person name="Kyrpides N.C."/>
            <person name="Woyke T."/>
        </authorList>
    </citation>
    <scope>NUCLEOTIDE SEQUENCE</scope>
    <source>
        <strain evidence="1">GVMAG-M-3300023174-3</strain>
    </source>
</reference>
<dbReference type="EMBL" id="MN739649">
    <property type="protein sequence ID" value="QHT18165.1"/>
    <property type="molecule type" value="Genomic_DNA"/>
</dbReference>
<name>A0A6C0DSK8_9ZZZZ</name>
<evidence type="ECO:0000313" key="1">
    <source>
        <dbReference type="EMBL" id="QHT18165.1"/>
    </source>
</evidence>
<protein>
    <submittedName>
        <fullName evidence="1">Uncharacterized protein</fullName>
    </submittedName>
</protein>
<dbReference type="AlphaFoldDB" id="A0A6C0DSK8"/>
<accession>A0A6C0DSK8</accession>
<proteinExistence type="predicted"/>
<organism evidence="1">
    <name type="scientific">viral metagenome</name>
    <dbReference type="NCBI Taxonomy" id="1070528"/>
    <lineage>
        <taxon>unclassified sequences</taxon>
        <taxon>metagenomes</taxon>
        <taxon>organismal metagenomes</taxon>
    </lineage>
</organism>
<sequence length="184" mass="21319">MLEETEIHSIYENARKDPSLFSTLDIDNILSSVENEKNDYLENKTTTTVTQEIYEKLSELSLSGESVEVLCKKLIGYRYVDEIHELHKGKVVSWIRIRKTATQEQLESTGELNVEPYSIQPKLTGTGIVVNIKFSDKGTNVVISNPPNQRFTQYRFDDCYTFQKMSEEEQLILMAYEYLDKNKT</sequence>